<keyword evidence="11 15" id="KW-0106">Calcium</keyword>
<dbReference type="InterPro" id="IPR050819">
    <property type="entry name" value="Tripeptidyl-peptidase_I"/>
</dbReference>
<dbReference type="CDD" id="cd11377">
    <property type="entry name" value="Pro-peptidase_S53"/>
    <property type="match status" value="1"/>
</dbReference>
<dbReference type="FunFam" id="3.40.50.200:FF:000015">
    <property type="entry name" value="Tripeptidyl peptidase A"/>
    <property type="match status" value="1"/>
</dbReference>
<keyword evidence="12" id="KW-0843">Virulence</keyword>
<feature type="binding site" evidence="15">
    <location>
        <position position="539"/>
    </location>
    <ligand>
        <name>Ca(2+)</name>
        <dbReference type="ChEBI" id="CHEBI:29108"/>
    </ligand>
</feature>
<dbReference type="GO" id="GO:0046872">
    <property type="term" value="F:metal ion binding"/>
    <property type="evidence" value="ECO:0007669"/>
    <property type="project" value="UniProtKB-UniRule"/>
</dbReference>
<dbReference type="CDD" id="cd04056">
    <property type="entry name" value="Peptidases_S53"/>
    <property type="match status" value="1"/>
</dbReference>
<dbReference type="SMART" id="SM00944">
    <property type="entry name" value="Pro-kuma_activ"/>
    <property type="match status" value="1"/>
</dbReference>
<evidence type="ECO:0000256" key="9">
    <source>
        <dbReference type="ARBA" id="ARBA00022801"/>
    </source>
</evidence>
<evidence type="ECO:0000256" key="14">
    <source>
        <dbReference type="ARBA" id="ARBA00023180"/>
    </source>
</evidence>
<keyword evidence="8" id="KW-0732">Signal</keyword>
<reference evidence="19" key="3">
    <citation type="submission" date="2025-04" db="UniProtKB">
        <authorList>
            <consortium name="RefSeq"/>
        </authorList>
    </citation>
    <scope>IDENTIFICATION</scope>
    <source>
        <strain evidence="19">CBS 781.70</strain>
    </source>
</reference>
<dbReference type="EMBL" id="ML975186">
    <property type="protein sequence ID" value="KAF1808285.1"/>
    <property type="molecule type" value="Genomic_DNA"/>
</dbReference>
<comment type="function">
    <text evidence="2">Secreted tripeptidyl-peptidase which degrades proteins at acidic pHs and is involved in virulence.</text>
</comment>
<keyword evidence="5" id="KW-0964">Secreted</keyword>
<keyword evidence="7 15" id="KW-0479">Metal-binding</keyword>
<dbReference type="GO" id="GO:0005576">
    <property type="term" value="C:extracellular region"/>
    <property type="evidence" value="ECO:0007669"/>
    <property type="project" value="UniProtKB-SubCell"/>
</dbReference>
<dbReference type="InterPro" id="IPR015366">
    <property type="entry name" value="S53_propep"/>
</dbReference>
<evidence type="ECO:0000256" key="8">
    <source>
        <dbReference type="ARBA" id="ARBA00022729"/>
    </source>
</evidence>
<dbReference type="RefSeq" id="XP_033529916.1">
    <property type="nucleotide sequence ID" value="XM_033680866.1"/>
</dbReference>
<dbReference type="Pfam" id="PF09286">
    <property type="entry name" value="Pro-kuma_activ"/>
    <property type="match status" value="1"/>
</dbReference>
<evidence type="ECO:0000256" key="6">
    <source>
        <dbReference type="ARBA" id="ARBA00022670"/>
    </source>
</evidence>
<gene>
    <name evidence="17 19" type="ORF">P152DRAFT_469066</name>
</gene>
<feature type="active site" description="Charge relay system" evidence="15">
    <location>
        <position position="270"/>
    </location>
</feature>
<evidence type="ECO:0000256" key="10">
    <source>
        <dbReference type="ARBA" id="ARBA00022825"/>
    </source>
</evidence>
<dbReference type="Gene3D" id="3.40.50.200">
    <property type="entry name" value="Peptidase S8/S53 domain"/>
    <property type="match status" value="1"/>
</dbReference>
<feature type="binding site" evidence="15">
    <location>
        <position position="538"/>
    </location>
    <ligand>
        <name>Ca(2+)</name>
        <dbReference type="ChEBI" id="CHEBI:29108"/>
    </ligand>
</feature>
<evidence type="ECO:0000256" key="7">
    <source>
        <dbReference type="ARBA" id="ARBA00022723"/>
    </source>
</evidence>
<dbReference type="InterPro" id="IPR036852">
    <property type="entry name" value="Peptidase_S8/S53_dom_sf"/>
</dbReference>
<dbReference type="PANTHER" id="PTHR14218:SF34">
    <property type="entry name" value="TRIPEPTIDYL-PEPTIDASE SED4"/>
    <property type="match status" value="1"/>
</dbReference>
<dbReference type="SUPFAM" id="SSF54897">
    <property type="entry name" value="Protease propeptides/inhibitors"/>
    <property type="match status" value="1"/>
</dbReference>
<evidence type="ECO:0000256" key="11">
    <source>
        <dbReference type="ARBA" id="ARBA00022837"/>
    </source>
</evidence>
<keyword evidence="10 15" id="KW-0720">Serine protease</keyword>
<dbReference type="AlphaFoldDB" id="A0A6G1FR19"/>
<dbReference type="EC" id="3.4.14.10" evidence="4"/>
<evidence type="ECO:0000256" key="12">
    <source>
        <dbReference type="ARBA" id="ARBA00023026"/>
    </source>
</evidence>
<dbReference type="PANTHER" id="PTHR14218">
    <property type="entry name" value="PROTEASE S8 TRIPEPTIDYL PEPTIDASE I CLN2"/>
    <property type="match status" value="1"/>
</dbReference>
<dbReference type="GO" id="GO:0006508">
    <property type="term" value="P:proteolysis"/>
    <property type="evidence" value="ECO:0007669"/>
    <property type="project" value="UniProtKB-KW"/>
</dbReference>
<feature type="domain" description="Peptidase S53" evidence="16">
    <location>
        <begin position="195"/>
        <end position="596"/>
    </location>
</feature>
<reference evidence="17 19" key="1">
    <citation type="submission" date="2020-01" db="EMBL/GenBank/DDBJ databases">
        <authorList>
            <consortium name="DOE Joint Genome Institute"/>
            <person name="Haridas S."/>
            <person name="Albert R."/>
            <person name="Binder M."/>
            <person name="Bloem J."/>
            <person name="Labutti K."/>
            <person name="Salamov A."/>
            <person name="Andreopoulos B."/>
            <person name="Baker S.E."/>
            <person name="Barry K."/>
            <person name="Bills G."/>
            <person name="Bluhm B.H."/>
            <person name="Cannon C."/>
            <person name="Castanera R."/>
            <person name="Culley D.E."/>
            <person name="Daum C."/>
            <person name="Ezra D."/>
            <person name="Gonzalez J.B."/>
            <person name="Henrissat B."/>
            <person name="Kuo A."/>
            <person name="Liang C."/>
            <person name="Lipzen A."/>
            <person name="Lutzoni F."/>
            <person name="Magnuson J."/>
            <person name="Mondo S."/>
            <person name="Nolan M."/>
            <person name="Ohm R."/>
            <person name="Pangilinan J."/>
            <person name="Park H.-J."/>
            <person name="Ramirez L."/>
            <person name="Alfaro M."/>
            <person name="Sun H."/>
            <person name="Tritt A."/>
            <person name="Yoshinaga Y."/>
            <person name="Zwiers L.-H."/>
            <person name="Turgeon B.G."/>
            <person name="Goodwin S.B."/>
            <person name="Spatafora J.W."/>
            <person name="Crous P.W."/>
            <person name="Grigoriev I.V."/>
        </authorList>
    </citation>
    <scope>NUCLEOTIDE SEQUENCE</scope>
    <source>
        <strain evidence="17 19">CBS 781.70</strain>
    </source>
</reference>
<feature type="active site" description="Charge relay system" evidence="15">
    <location>
        <position position="494"/>
    </location>
</feature>
<comment type="subcellular location">
    <subcellularLocation>
        <location evidence="3">Secreted</location>
        <location evidence="3">Extracellular space</location>
    </subcellularLocation>
</comment>
<keyword evidence="6 15" id="KW-0645">Protease</keyword>
<keyword evidence="18" id="KW-1185">Reference proteome</keyword>
<evidence type="ECO:0000313" key="17">
    <source>
        <dbReference type="EMBL" id="KAF1808285.1"/>
    </source>
</evidence>
<feature type="binding site" evidence="15">
    <location>
        <position position="574"/>
    </location>
    <ligand>
        <name>Ca(2+)</name>
        <dbReference type="ChEBI" id="CHEBI:29108"/>
    </ligand>
</feature>
<reference evidence="19" key="2">
    <citation type="submission" date="2020-04" db="EMBL/GenBank/DDBJ databases">
        <authorList>
            <consortium name="NCBI Genome Project"/>
        </authorList>
    </citation>
    <scope>NUCLEOTIDE SEQUENCE</scope>
    <source>
        <strain evidence="19">CBS 781.70</strain>
    </source>
</reference>
<evidence type="ECO:0000313" key="19">
    <source>
        <dbReference type="RefSeq" id="XP_033529916.1"/>
    </source>
</evidence>
<evidence type="ECO:0000256" key="1">
    <source>
        <dbReference type="ARBA" id="ARBA00001910"/>
    </source>
</evidence>
<evidence type="ECO:0000256" key="3">
    <source>
        <dbReference type="ARBA" id="ARBA00004239"/>
    </source>
</evidence>
<evidence type="ECO:0000256" key="4">
    <source>
        <dbReference type="ARBA" id="ARBA00012462"/>
    </source>
</evidence>
<sequence>MFVAHADILHERITQVPRGWARSSLPQDGETITLQIGLALNNLDQMRANLMAVSSPSDRCYGHHMDREAVDAMVNPKPEAGEKVMGWLKSNGIKDMFNDGRTVHFSTSVRAADRLLSTRFRYFKSDGAVKLRTMDYSVPEDLEEHIDIIHPTTYFGPIHPVPITRLLESELAEASNTLRSSITKRQTTAPSCGTFITPSCLNELYNVRNYTAHSNSGSHLGFGSFLNQSARYEDLVRYQNHFGLPHQNFTKVFINDAANNQSASSRDQTEANLDVQQLVGVGGPLPITEFLTGGAPPFIPSLDLPTPEENTNEPYVPYYEFLLRQPNSALPQVITNSYGEAEQTVPLRYAHRTCNLIGLLGLRGITVLQSSGDTGVGAACQSNDGKKTPEFVGQFPSTCPWITGVGGTEGLNPEIAWRDSSGGFSDVWSRWDAPYAIKAVSNYLENEANQTALEQQRPYFNYHGRGFPDVSAHSGRPWYLVFSGNRMSRTGGASAASPVFAAIVGLLNDARFRADPPLPALGFLNPWLYSDGYKSLLDVTEGGSVGCTGINPQLGIFYNGSSIIPSASWNATKGWDPVTGLGVPDFQKMLAAALKLKKGRGCGIAKVLHEGSAERT</sequence>
<keyword evidence="9 15" id="KW-0378">Hydrolase</keyword>
<organism evidence="17">
    <name type="scientific">Eremomyces bilateralis CBS 781.70</name>
    <dbReference type="NCBI Taxonomy" id="1392243"/>
    <lineage>
        <taxon>Eukaryota</taxon>
        <taxon>Fungi</taxon>
        <taxon>Dikarya</taxon>
        <taxon>Ascomycota</taxon>
        <taxon>Pezizomycotina</taxon>
        <taxon>Dothideomycetes</taxon>
        <taxon>Dothideomycetes incertae sedis</taxon>
        <taxon>Eremomycetales</taxon>
        <taxon>Eremomycetaceae</taxon>
        <taxon>Eremomyces</taxon>
    </lineage>
</organism>
<evidence type="ECO:0000313" key="18">
    <source>
        <dbReference type="Proteomes" id="UP000504638"/>
    </source>
</evidence>
<protein>
    <recommendedName>
        <fullName evidence="4">tripeptidyl-peptidase II</fullName>
        <ecNumber evidence="4">3.4.14.10</ecNumber>
    </recommendedName>
</protein>
<dbReference type="InterPro" id="IPR030400">
    <property type="entry name" value="Sedolisin_dom"/>
</dbReference>
<evidence type="ECO:0000256" key="2">
    <source>
        <dbReference type="ARBA" id="ARBA00002451"/>
    </source>
</evidence>
<dbReference type="GeneID" id="54421436"/>
<feature type="active site" description="Charge relay system" evidence="15">
    <location>
        <position position="274"/>
    </location>
</feature>
<evidence type="ECO:0000256" key="15">
    <source>
        <dbReference type="PROSITE-ProRule" id="PRU01032"/>
    </source>
</evidence>
<evidence type="ECO:0000256" key="5">
    <source>
        <dbReference type="ARBA" id="ARBA00022525"/>
    </source>
</evidence>
<dbReference type="OrthoDB" id="409122at2759"/>
<keyword evidence="13" id="KW-0865">Zymogen</keyword>
<dbReference type="Proteomes" id="UP000504638">
    <property type="component" value="Unplaced"/>
</dbReference>
<keyword evidence="14" id="KW-0325">Glycoprotein</keyword>
<feature type="binding site" evidence="15">
    <location>
        <position position="576"/>
    </location>
    <ligand>
        <name>Ca(2+)</name>
        <dbReference type="ChEBI" id="CHEBI:29108"/>
    </ligand>
</feature>
<comment type="cofactor">
    <cofactor evidence="15">
        <name>Ca(2+)</name>
        <dbReference type="ChEBI" id="CHEBI:29108"/>
    </cofactor>
    <text evidence="15">Binds 1 Ca(2+) ion per subunit.</text>
</comment>
<evidence type="ECO:0000259" key="16">
    <source>
        <dbReference type="PROSITE" id="PS51695"/>
    </source>
</evidence>
<accession>A0A6G1FR19</accession>
<name>A0A6G1FR19_9PEZI</name>
<dbReference type="SUPFAM" id="SSF52743">
    <property type="entry name" value="Subtilisin-like"/>
    <property type="match status" value="1"/>
</dbReference>
<comment type="catalytic activity">
    <reaction evidence="1">
        <text>Release of an N-terminal tripeptide from a polypeptide.</text>
        <dbReference type="EC" id="3.4.14.10"/>
    </reaction>
</comment>
<dbReference type="GO" id="GO:0008240">
    <property type="term" value="F:tripeptidyl-peptidase activity"/>
    <property type="evidence" value="ECO:0007669"/>
    <property type="project" value="UniProtKB-EC"/>
</dbReference>
<dbReference type="GO" id="GO:0004252">
    <property type="term" value="F:serine-type endopeptidase activity"/>
    <property type="evidence" value="ECO:0007669"/>
    <property type="project" value="UniProtKB-UniRule"/>
</dbReference>
<dbReference type="PROSITE" id="PS51695">
    <property type="entry name" value="SEDOLISIN"/>
    <property type="match status" value="1"/>
</dbReference>
<proteinExistence type="predicted"/>
<evidence type="ECO:0000256" key="13">
    <source>
        <dbReference type="ARBA" id="ARBA00023145"/>
    </source>
</evidence>